<comment type="similarity">
    <text evidence="2">Belongs to the SUI1 family.</text>
</comment>
<evidence type="ECO:0000256" key="5">
    <source>
        <dbReference type="SAM" id="MobiDB-lite"/>
    </source>
</evidence>
<protein>
    <submittedName>
        <fullName evidence="8">(rape) hypothetical protein</fullName>
    </submittedName>
</protein>
<dbReference type="GO" id="GO:0006417">
    <property type="term" value="P:regulation of translation"/>
    <property type="evidence" value="ECO:0007669"/>
    <property type="project" value="UniProtKB-KW"/>
</dbReference>
<dbReference type="Proteomes" id="UP001295469">
    <property type="component" value="Chromosome C03"/>
</dbReference>
<feature type="region of interest" description="Disordered" evidence="5">
    <location>
        <begin position="55"/>
        <end position="83"/>
    </location>
</feature>
<dbReference type="InterPro" id="IPR005874">
    <property type="entry name" value="SUI1_euk"/>
</dbReference>
<dbReference type="NCBIfam" id="TIGR01160">
    <property type="entry name" value="SUI1_MOF2"/>
    <property type="match status" value="1"/>
</dbReference>
<evidence type="ECO:0000259" key="7">
    <source>
        <dbReference type="PROSITE" id="PS50296"/>
    </source>
</evidence>
<evidence type="ECO:0000256" key="4">
    <source>
        <dbReference type="ARBA" id="ARBA00022917"/>
    </source>
</evidence>
<feature type="signal peptide" evidence="6">
    <location>
        <begin position="1"/>
        <end position="17"/>
    </location>
</feature>
<evidence type="ECO:0000256" key="2">
    <source>
        <dbReference type="ARBA" id="ARBA00005422"/>
    </source>
</evidence>
<dbReference type="EMBL" id="HG994367">
    <property type="protein sequence ID" value="CAF1712737.1"/>
    <property type="molecule type" value="Genomic_DNA"/>
</dbReference>
<feature type="chain" id="PRO_5033034882" evidence="6">
    <location>
        <begin position="18"/>
        <end position="361"/>
    </location>
</feature>
<name>A0A816IIE6_BRANA</name>
<dbReference type="PROSITE" id="PS50296">
    <property type="entry name" value="SUI1"/>
    <property type="match status" value="1"/>
</dbReference>
<dbReference type="InterPro" id="IPR036877">
    <property type="entry name" value="SUI1_dom_sf"/>
</dbReference>
<feature type="non-terminal residue" evidence="8">
    <location>
        <position position="361"/>
    </location>
</feature>
<evidence type="ECO:0000256" key="3">
    <source>
        <dbReference type="ARBA" id="ARBA00022845"/>
    </source>
</evidence>
<dbReference type="PANTHER" id="PTHR37188:SF1">
    <property type="entry name" value="MEDIATOR OF RNA POLYMERASE II TRANSCRIPTION SUBUNIT-RELATED"/>
    <property type="match status" value="1"/>
</dbReference>
<dbReference type="GO" id="GO:0003743">
    <property type="term" value="F:translation initiation factor activity"/>
    <property type="evidence" value="ECO:0007669"/>
    <property type="project" value="InterPro"/>
</dbReference>
<dbReference type="CDD" id="cd11566">
    <property type="entry name" value="eIF1_SUI1"/>
    <property type="match status" value="1"/>
</dbReference>
<keyword evidence="3" id="KW-0810">Translation regulation</keyword>
<sequence length="361" mass="41126">IIVTLSFCSFLFFQASSEIGGMDQFSGGGNWSMIPNVQSQGNFGTPTNQDHLFLQQQQQQQQPQQFHHPQQQTQQQQFQPQQQQQQEMQFQQFQQQQFIQQQQFHHQQHRLLHSPQQQQPQSSLQSPPPQQTVVHTPQSMMHTPQQQQQLVHTPQQSVQTPQQHQSLASHFHLYPLVEKLSDAVETGTRDQNSDALVSELNGHFDKCQQLLNSISGSLGSKTTMTVDGQKRNLEESEQLLQQRRFMSDLEVQVPTAFDPFADANAEDAGAGAGTKEYVHIRVQQRNGRKSLTTVQGLKKEYSYTKILKDLKKEFCCNGTVVQDSELGQVIQLQGDQRKNVSTFLVQQAGLVKKDNIKIHGF</sequence>
<dbReference type="FunFam" id="3.30.780.10:FF:000001">
    <property type="entry name" value="Eukaryotic translation initiation factor SUI1"/>
    <property type="match status" value="1"/>
</dbReference>
<evidence type="ECO:0000256" key="6">
    <source>
        <dbReference type="SAM" id="SignalP"/>
    </source>
</evidence>
<feature type="compositionally biased region" description="Low complexity" evidence="5">
    <location>
        <begin position="113"/>
        <end position="166"/>
    </location>
</feature>
<dbReference type="GO" id="GO:0003729">
    <property type="term" value="F:mRNA binding"/>
    <property type="evidence" value="ECO:0007669"/>
    <property type="project" value="UniProtKB-ARBA"/>
</dbReference>
<proteinExistence type="inferred from homology"/>
<dbReference type="InterPro" id="IPR038790">
    <property type="entry name" value="Med9_plant"/>
</dbReference>
<dbReference type="PANTHER" id="PTHR37188">
    <property type="entry name" value="MEDIATOR OF RNA POLYMERASE II TRANSCRIPTION SUBUNIT-RELATED"/>
    <property type="match status" value="1"/>
</dbReference>
<reference evidence="8" key="1">
    <citation type="submission" date="2021-01" db="EMBL/GenBank/DDBJ databases">
        <authorList>
            <consortium name="Genoscope - CEA"/>
            <person name="William W."/>
        </authorList>
    </citation>
    <scope>NUCLEOTIDE SEQUENCE</scope>
</reference>
<dbReference type="InterPro" id="IPR001950">
    <property type="entry name" value="SUI1"/>
</dbReference>
<accession>A0A816IIE6</accession>
<dbReference type="AlphaFoldDB" id="A0A816IIE6"/>
<gene>
    <name evidence="8" type="ORF">DARMORV10_C03P92210.1</name>
</gene>
<dbReference type="GO" id="GO:0016592">
    <property type="term" value="C:mediator complex"/>
    <property type="evidence" value="ECO:0007669"/>
    <property type="project" value="InterPro"/>
</dbReference>
<dbReference type="SUPFAM" id="SSF55159">
    <property type="entry name" value="eIF1-like"/>
    <property type="match status" value="1"/>
</dbReference>
<evidence type="ECO:0000256" key="1">
    <source>
        <dbReference type="ARBA" id="ARBA00003130"/>
    </source>
</evidence>
<evidence type="ECO:0000313" key="8">
    <source>
        <dbReference type="EMBL" id="CAF1712737.1"/>
    </source>
</evidence>
<organism evidence="8">
    <name type="scientific">Brassica napus</name>
    <name type="common">Rape</name>
    <dbReference type="NCBI Taxonomy" id="3708"/>
    <lineage>
        <taxon>Eukaryota</taxon>
        <taxon>Viridiplantae</taxon>
        <taxon>Streptophyta</taxon>
        <taxon>Embryophyta</taxon>
        <taxon>Tracheophyta</taxon>
        <taxon>Spermatophyta</taxon>
        <taxon>Magnoliopsida</taxon>
        <taxon>eudicotyledons</taxon>
        <taxon>Gunneridae</taxon>
        <taxon>Pentapetalae</taxon>
        <taxon>rosids</taxon>
        <taxon>malvids</taxon>
        <taxon>Brassicales</taxon>
        <taxon>Brassicaceae</taxon>
        <taxon>Brassiceae</taxon>
        <taxon>Brassica</taxon>
    </lineage>
</organism>
<keyword evidence="6" id="KW-0732">Signal</keyword>
<feature type="region of interest" description="Disordered" evidence="5">
    <location>
        <begin position="104"/>
        <end position="166"/>
    </location>
</feature>
<dbReference type="Gene3D" id="3.30.780.10">
    <property type="entry name" value="SUI1-like domain"/>
    <property type="match status" value="1"/>
</dbReference>
<feature type="domain" description="SUI1" evidence="7">
    <location>
        <begin position="278"/>
        <end position="348"/>
    </location>
</feature>
<keyword evidence="4" id="KW-0648">Protein biosynthesis</keyword>
<dbReference type="Pfam" id="PF01253">
    <property type="entry name" value="SUI1"/>
    <property type="match status" value="1"/>
</dbReference>
<comment type="function">
    <text evidence="1">Probably involved in translation.</text>
</comment>